<accession>A0A2P4WYW9</accession>
<dbReference type="AlphaFoldDB" id="A0A2P4WYW9"/>
<keyword evidence="2" id="KW-1133">Transmembrane helix</keyword>
<keyword evidence="2" id="KW-0472">Membrane</keyword>
<gene>
    <name evidence="3" type="ORF">PHPALM_36853</name>
</gene>
<dbReference type="PANTHER" id="PTHR46599">
    <property type="entry name" value="PIGGYBAC TRANSPOSABLE ELEMENT-DERIVED PROTEIN 4"/>
    <property type="match status" value="1"/>
</dbReference>
<reference evidence="3 4" key="1">
    <citation type="journal article" date="2017" name="Genome Biol. Evol.">
        <title>Phytophthora megakarya and P. palmivora, closely related causal agents of cacao black pod rot, underwent increases in genome sizes and gene numbers by different mechanisms.</title>
        <authorList>
            <person name="Ali S.S."/>
            <person name="Shao J."/>
            <person name="Lary D.J."/>
            <person name="Kronmiller B."/>
            <person name="Shen D."/>
            <person name="Strem M.D."/>
            <person name="Amoako-Attah I."/>
            <person name="Akrofi A.Y."/>
            <person name="Begoude B.A."/>
            <person name="Ten Hoopen G.M."/>
            <person name="Coulibaly K."/>
            <person name="Kebe B.I."/>
            <person name="Melnick R.L."/>
            <person name="Guiltinan M.J."/>
            <person name="Tyler B.M."/>
            <person name="Meinhardt L.W."/>
            <person name="Bailey B.A."/>
        </authorList>
    </citation>
    <scope>NUCLEOTIDE SEQUENCE [LARGE SCALE GENOMIC DNA]</scope>
    <source>
        <strain evidence="4">sbr112.9</strain>
    </source>
</reference>
<sequence length="211" mass="24269">MPITYKKYYKGFFLGLVDLAIINSYIIYNAVRTAANLQKMSHVKFLKHLHLELCQLHDEDWAPLRSTRAYNLRHEKSWRLLDVGLLSIFHCKMMRGDQATTIKGESAVPASTKFGTDNDRGGASSTYCSKCKLKTASKKTMSWRVFLCQKNRHTVKGELLSYFDIWHRAWRQCQHARSIHARGPAWNEEDEKGGESDEEARDESKTSSVPP</sequence>
<evidence type="ECO:0000256" key="1">
    <source>
        <dbReference type="SAM" id="MobiDB-lite"/>
    </source>
</evidence>
<keyword evidence="4" id="KW-1185">Reference proteome</keyword>
<evidence type="ECO:0000313" key="3">
    <source>
        <dbReference type="EMBL" id="POM58487.1"/>
    </source>
</evidence>
<proteinExistence type="predicted"/>
<dbReference type="Proteomes" id="UP000237271">
    <property type="component" value="Unassembled WGS sequence"/>
</dbReference>
<dbReference type="EMBL" id="NCKW01020227">
    <property type="protein sequence ID" value="POM58487.1"/>
    <property type="molecule type" value="Genomic_DNA"/>
</dbReference>
<dbReference type="OrthoDB" id="125650at2759"/>
<feature type="compositionally biased region" description="Acidic residues" evidence="1">
    <location>
        <begin position="187"/>
        <end position="201"/>
    </location>
</feature>
<dbReference type="PANTHER" id="PTHR46599:SF3">
    <property type="entry name" value="PIGGYBAC TRANSPOSABLE ELEMENT-DERIVED PROTEIN 4"/>
    <property type="match status" value="1"/>
</dbReference>
<feature type="region of interest" description="Disordered" evidence="1">
    <location>
        <begin position="183"/>
        <end position="211"/>
    </location>
</feature>
<protein>
    <recommendedName>
        <fullName evidence="5">PiggyBac transposable element-derived protein domain-containing protein</fullName>
    </recommendedName>
</protein>
<evidence type="ECO:0000313" key="4">
    <source>
        <dbReference type="Proteomes" id="UP000237271"/>
    </source>
</evidence>
<evidence type="ECO:0000256" key="2">
    <source>
        <dbReference type="SAM" id="Phobius"/>
    </source>
</evidence>
<keyword evidence="2" id="KW-0812">Transmembrane</keyword>
<comment type="caution">
    <text evidence="3">The sequence shown here is derived from an EMBL/GenBank/DDBJ whole genome shotgun (WGS) entry which is preliminary data.</text>
</comment>
<feature type="transmembrane region" description="Helical" evidence="2">
    <location>
        <begin position="12"/>
        <end position="31"/>
    </location>
</feature>
<organism evidence="3 4">
    <name type="scientific">Phytophthora palmivora</name>
    <dbReference type="NCBI Taxonomy" id="4796"/>
    <lineage>
        <taxon>Eukaryota</taxon>
        <taxon>Sar</taxon>
        <taxon>Stramenopiles</taxon>
        <taxon>Oomycota</taxon>
        <taxon>Peronosporomycetes</taxon>
        <taxon>Peronosporales</taxon>
        <taxon>Peronosporaceae</taxon>
        <taxon>Phytophthora</taxon>
    </lineage>
</organism>
<name>A0A2P4WYW9_9STRA</name>
<evidence type="ECO:0008006" key="5">
    <source>
        <dbReference type="Google" id="ProtNLM"/>
    </source>
</evidence>